<evidence type="ECO:0000256" key="1">
    <source>
        <dbReference type="SAM" id="Phobius"/>
    </source>
</evidence>
<feature type="transmembrane region" description="Helical" evidence="1">
    <location>
        <begin position="151"/>
        <end position="173"/>
    </location>
</feature>
<organism evidence="3 4">
    <name type="scientific">Pedobacter duraquae</name>
    <dbReference type="NCBI Taxonomy" id="425511"/>
    <lineage>
        <taxon>Bacteria</taxon>
        <taxon>Pseudomonadati</taxon>
        <taxon>Bacteroidota</taxon>
        <taxon>Sphingobacteriia</taxon>
        <taxon>Sphingobacteriales</taxon>
        <taxon>Sphingobacteriaceae</taxon>
        <taxon>Pedobacter</taxon>
    </lineage>
</organism>
<feature type="transmembrane region" description="Helical" evidence="1">
    <location>
        <begin position="185"/>
        <end position="207"/>
    </location>
</feature>
<feature type="transmembrane region" description="Helical" evidence="1">
    <location>
        <begin position="238"/>
        <end position="260"/>
    </location>
</feature>
<dbReference type="InterPro" id="IPR018677">
    <property type="entry name" value="DUF2157"/>
</dbReference>
<keyword evidence="4" id="KW-1185">Reference proteome</keyword>
<name>A0A4R6ICH9_9SPHI</name>
<feature type="transmembrane region" description="Helical" evidence="1">
    <location>
        <begin position="213"/>
        <end position="233"/>
    </location>
</feature>
<reference evidence="3 4" key="1">
    <citation type="submission" date="2019-03" db="EMBL/GenBank/DDBJ databases">
        <title>Genomic Encyclopedia of Archaeal and Bacterial Type Strains, Phase II (KMG-II): from individual species to whole genera.</title>
        <authorList>
            <person name="Goeker M."/>
        </authorList>
    </citation>
    <scope>NUCLEOTIDE SEQUENCE [LARGE SCALE GENOMIC DNA]</scope>
    <source>
        <strain evidence="3 4">DSM 19034</strain>
    </source>
</reference>
<evidence type="ECO:0000259" key="2">
    <source>
        <dbReference type="Pfam" id="PF09925"/>
    </source>
</evidence>
<dbReference type="Pfam" id="PF09925">
    <property type="entry name" value="DUF2157"/>
    <property type="match status" value="1"/>
</dbReference>
<keyword evidence="1" id="KW-1133">Transmembrane helix</keyword>
<evidence type="ECO:0000313" key="4">
    <source>
        <dbReference type="Proteomes" id="UP000295499"/>
    </source>
</evidence>
<dbReference type="Proteomes" id="UP000295499">
    <property type="component" value="Unassembled WGS sequence"/>
</dbReference>
<dbReference type="RefSeq" id="WP_133558774.1">
    <property type="nucleotide sequence ID" value="NZ_SNWM01000006.1"/>
</dbReference>
<feature type="transmembrane region" description="Helical" evidence="1">
    <location>
        <begin position="50"/>
        <end position="70"/>
    </location>
</feature>
<protein>
    <submittedName>
        <fullName evidence="3">Putative membrane protein DUF2157</fullName>
    </submittedName>
</protein>
<feature type="transmembrane region" description="Helical" evidence="1">
    <location>
        <begin position="266"/>
        <end position="287"/>
    </location>
</feature>
<dbReference type="EMBL" id="SNWM01000006">
    <property type="protein sequence ID" value="TDO19544.1"/>
    <property type="molecule type" value="Genomic_DNA"/>
</dbReference>
<proteinExistence type="predicted"/>
<dbReference type="AlphaFoldDB" id="A0A4R6ICH9"/>
<accession>A0A4R6ICH9</accession>
<feature type="transmembrane region" description="Helical" evidence="1">
    <location>
        <begin position="79"/>
        <end position="99"/>
    </location>
</feature>
<comment type="caution">
    <text evidence="3">The sequence shown here is derived from an EMBL/GenBank/DDBJ whole genome shotgun (WGS) entry which is preliminary data.</text>
</comment>
<keyword evidence="1" id="KW-0812">Transmembrane</keyword>
<gene>
    <name evidence="3" type="ORF">CLV32_4166</name>
</gene>
<keyword evidence="1" id="KW-0472">Membrane</keyword>
<sequence length="298" mass="32917">MDIPEIKNEYAEKALWAKAIDWALLGIGVTFSVIGIIFFFAYNWADLHPFAKLGIMQALIILPVVGILIFKPVELVRRLILMGASLLVGVLFATFGQIYQTGANAYDFFLAWTVFIALWTMISNFAPLWLIFLTLVNVTIVLYIQQVGAELSFTATTVILFVVNTAAGLLFKYMQIRNLADVPNWIVKLTALAATTFLTTALSTGIFDHYKPAFYVALVLSLITYIAGTLYAFKSKSLYLLCLLYLSAIIVVASAIIRITDGVSEGTLLLVSLFIILSITFAISQLIKLNKSWNGISA</sequence>
<dbReference type="OrthoDB" id="327621at2"/>
<evidence type="ECO:0000313" key="3">
    <source>
        <dbReference type="EMBL" id="TDO19544.1"/>
    </source>
</evidence>
<feature type="transmembrane region" description="Helical" evidence="1">
    <location>
        <begin position="22"/>
        <end position="44"/>
    </location>
</feature>
<feature type="domain" description="DUF2157" evidence="2">
    <location>
        <begin position="6"/>
        <end position="129"/>
    </location>
</feature>